<name>A0A7L1G225_9PICI</name>
<comment type="subcellular location">
    <subcellularLocation>
        <location evidence="1">Membrane</location>
        <topology evidence="1">Single-pass membrane protein</topology>
    </subcellularLocation>
</comment>
<dbReference type="EMBL" id="VXBD01001726">
    <property type="protein sequence ID" value="NXN07800.1"/>
    <property type="molecule type" value="Genomic_DNA"/>
</dbReference>
<organism evidence="5 6">
    <name type="scientific">Indicator maculatus</name>
    <name type="common">spotted honeyguide</name>
    <dbReference type="NCBI Taxonomy" id="545262"/>
    <lineage>
        <taxon>Eukaryota</taxon>
        <taxon>Metazoa</taxon>
        <taxon>Chordata</taxon>
        <taxon>Craniata</taxon>
        <taxon>Vertebrata</taxon>
        <taxon>Euteleostomi</taxon>
        <taxon>Archelosauria</taxon>
        <taxon>Archosauria</taxon>
        <taxon>Dinosauria</taxon>
        <taxon>Saurischia</taxon>
        <taxon>Theropoda</taxon>
        <taxon>Coelurosauria</taxon>
        <taxon>Aves</taxon>
        <taxon>Neognathae</taxon>
        <taxon>Neoaves</taxon>
        <taxon>Telluraves</taxon>
        <taxon>Coraciimorphae</taxon>
        <taxon>Piciformes</taxon>
        <taxon>Indicatoridae</taxon>
        <taxon>Indicator</taxon>
    </lineage>
</organism>
<evidence type="ECO:0000313" key="5">
    <source>
        <dbReference type="EMBL" id="NXN07800.1"/>
    </source>
</evidence>
<keyword evidence="4" id="KW-0812">Transmembrane</keyword>
<dbReference type="InterPro" id="IPR033294">
    <property type="entry name" value="Erlin1/2"/>
</dbReference>
<dbReference type="OrthoDB" id="77368at2759"/>
<dbReference type="GO" id="GO:0032933">
    <property type="term" value="P:SREBP signaling pathway"/>
    <property type="evidence" value="ECO:0007669"/>
    <property type="project" value="TreeGrafter"/>
</dbReference>
<feature type="transmembrane region" description="Helical" evidence="4">
    <location>
        <begin position="6"/>
        <end position="24"/>
    </location>
</feature>
<keyword evidence="3 4" id="KW-0472">Membrane</keyword>
<comment type="caution">
    <text evidence="5">The sequence shown here is derived from an EMBL/GenBank/DDBJ whole genome shotgun (WGS) entry which is preliminary data.</text>
</comment>
<dbReference type="GO" id="GO:0031625">
    <property type="term" value="F:ubiquitin protein ligase binding"/>
    <property type="evidence" value="ECO:0007669"/>
    <property type="project" value="InterPro"/>
</dbReference>
<dbReference type="Proteomes" id="UP000557230">
    <property type="component" value="Unassembled WGS sequence"/>
</dbReference>
<dbReference type="GO" id="GO:0015485">
    <property type="term" value="F:cholesterol binding"/>
    <property type="evidence" value="ECO:0007669"/>
    <property type="project" value="TreeGrafter"/>
</dbReference>
<feature type="non-terminal residue" evidence="5">
    <location>
        <position position="1"/>
    </location>
</feature>
<evidence type="ECO:0000256" key="1">
    <source>
        <dbReference type="ARBA" id="ARBA00004167"/>
    </source>
</evidence>
<keyword evidence="6" id="KW-1185">Reference proteome</keyword>
<dbReference type="AlphaFoldDB" id="A0A7L1G225"/>
<proteinExistence type="inferred from homology"/>
<evidence type="ECO:0000256" key="4">
    <source>
        <dbReference type="SAM" id="Phobius"/>
    </source>
</evidence>
<sequence length="63" mass="6598">TMAQAGAVVVAATGLLIFFLYASIHQPLPTSLSLHRGGALLTSPSGPGYHIMLPFITTFKSVQ</sequence>
<evidence type="ECO:0000313" key="6">
    <source>
        <dbReference type="Proteomes" id="UP000557230"/>
    </source>
</evidence>
<accession>A0A7L1G225</accession>
<comment type="similarity">
    <text evidence="2">Belongs to the band 7/mec-2 family.</text>
</comment>
<dbReference type="PANTHER" id="PTHR15351">
    <property type="entry name" value="ERLIN (ER LIPID RAFT ASSOCIATED PROTEIN) HOMOLOG"/>
    <property type="match status" value="1"/>
</dbReference>
<keyword evidence="4" id="KW-1133">Transmembrane helix</keyword>
<dbReference type="GO" id="GO:0005789">
    <property type="term" value="C:endoplasmic reticulum membrane"/>
    <property type="evidence" value="ECO:0007669"/>
    <property type="project" value="TreeGrafter"/>
</dbReference>
<dbReference type="PANTHER" id="PTHR15351:SF2">
    <property type="entry name" value="ERLIN-1"/>
    <property type="match status" value="1"/>
</dbReference>
<evidence type="ECO:0000256" key="3">
    <source>
        <dbReference type="ARBA" id="ARBA00023136"/>
    </source>
</evidence>
<feature type="non-terminal residue" evidence="5">
    <location>
        <position position="63"/>
    </location>
</feature>
<protein>
    <submittedName>
        <fullName evidence="5">ERLN1 protein</fullName>
    </submittedName>
</protein>
<evidence type="ECO:0000256" key="2">
    <source>
        <dbReference type="ARBA" id="ARBA00008164"/>
    </source>
</evidence>
<gene>
    <name evidence="5" type="primary">Erlin1</name>
    <name evidence="5" type="ORF">INDMAC_R02750</name>
</gene>
<reference evidence="5 6" key="1">
    <citation type="submission" date="2019-09" db="EMBL/GenBank/DDBJ databases">
        <title>Bird 10,000 Genomes (B10K) Project - Family phase.</title>
        <authorList>
            <person name="Zhang G."/>
        </authorList>
    </citation>
    <scope>NUCLEOTIDE SEQUENCE [LARGE SCALE GENOMIC DNA]</scope>
    <source>
        <strain evidence="5">B10K-DU-001-78</strain>
        <tissue evidence="5">Muscle</tissue>
    </source>
</reference>